<accession>A0ACC0YM34</accession>
<name>A0ACC0YM34_9ROSI</name>
<proteinExistence type="predicted"/>
<reference evidence="2" key="1">
    <citation type="journal article" date="2023" name="G3 (Bethesda)">
        <title>Genome assembly and association tests identify interacting loci associated with vigor, precocity, and sex in interspecific pistachio rootstocks.</title>
        <authorList>
            <person name="Palmer W."/>
            <person name="Jacygrad E."/>
            <person name="Sagayaradj S."/>
            <person name="Cavanaugh K."/>
            <person name="Han R."/>
            <person name="Bertier L."/>
            <person name="Beede B."/>
            <person name="Kafkas S."/>
            <person name="Golino D."/>
            <person name="Preece J."/>
            <person name="Michelmore R."/>
        </authorList>
    </citation>
    <scope>NUCLEOTIDE SEQUENCE [LARGE SCALE GENOMIC DNA]</scope>
</reference>
<dbReference type="EMBL" id="CM047741">
    <property type="protein sequence ID" value="KAJ0039117.1"/>
    <property type="molecule type" value="Genomic_DNA"/>
</dbReference>
<evidence type="ECO:0000313" key="1">
    <source>
        <dbReference type="EMBL" id="KAJ0039117.1"/>
    </source>
</evidence>
<organism evidence="1 2">
    <name type="scientific">Pistacia integerrima</name>
    <dbReference type="NCBI Taxonomy" id="434235"/>
    <lineage>
        <taxon>Eukaryota</taxon>
        <taxon>Viridiplantae</taxon>
        <taxon>Streptophyta</taxon>
        <taxon>Embryophyta</taxon>
        <taxon>Tracheophyta</taxon>
        <taxon>Spermatophyta</taxon>
        <taxon>Magnoliopsida</taxon>
        <taxon>eudicotyledons</taxon>
        <taxon>Gunneridae</taxon>
        <taxon>Pentapetalae</taxon>
        <taxon>rosids</taxon>
        <taxon>malvids</taxon>
        <taxon>Sapindales</taxon>
        <taxon>Anacardiaceae</taxon>
        <taxon>Pistacia</taxon>
    </lineage>
</organism>
<evidence type="ECO:0000313" key="2">
    <source>
        <dbReference type="Proteomes" id="UP001163603"/>
    </source>
</evidence>
<comment type="caution">
    <text evidence="1">The sequence shown here is derived from an EMBL/GenBank/DDBJ whole genome shotgun (WGS) entry which is preliminary data.</text>
</comment>
<sequence length="358" mass="38423">MEESLLLPPLKSSTATSSDVFITEVKTLGYLAAPMVSVILSQYLLQVISVMMVGHLGELALSSTAIAISLAGVTGFSLLMGMTSGLETLCGQAFGAKHYGRIGTQTYTAIFSLFLVCLPLSLLWIFMGRLLVFIGQDPRISHEAGKFIVWLLPALFAYAALQPLIRYFQTQSLTFPMFLSSLASLCFHIPLCWVLVFKSGLGNLGGALAIGISGIGEFFQFAIPSAVMICLEWWSFELLILMSGLLPNPELETSVLSVCLNTISTLYTIPNGLGAAVSTRVSNELGAGNPQKARVAVYAVVFLAVTETIIVSAILFASRHVFGYVFSNEKEVADYVTTMAPLVCLSVIMDSLQGVLSG</sequence>
<keyword evidence="2" id="KW-1185">Reference proteome</keyword>
<gene>
    <name evidence="1" type="ORF">Pint_22180</name>
</gene>
<protein>
    <submittedName>
        <fullName evidence="1">Uncharacterized protein</fullName>
    </submittedName>
</protein>
<dbReference type="Proteomes" id="UP001163603">
    <property type="component" value="Chromosome 6"/>
</dbReference>